<dbReference type="Proteomes" id="UP000012015">
    <property type="component" value="Unassembled WGS sequence"/>
</dbReference>
<evidence type="ECO:0000313" key="1">
    <source>
        <dbReference type="EMBL" id="EMR00083.1"/>
    </source>
</evidence>
<evidence type="ECO:0000313" key="2">
    <source>
        <dbReference type="Proteomes" id="UP000012015"/>
    </source>
</evidence>
<proteinExistence type="predicted"/>
<gene>
    <name evidence="1" type="ORF">ADIAG_00090</name>
</gene>
<comment type="caution">
    <text evidence="1">The sequence shown here is derived from an EMBL/GenBank/DDBJ whole genome shotgun (WGS) entry which is preliminary data.</text>
</comment>
<name>M7MUF7_9MICC</name>
<dbReference type="AlphaFoldDB" id="M7MUF7"/>
<dbReference type="EMBL" id="AOCK01000001">
    <property type="protein sequence ID" value="EMR00083.1"/>
    <property type="molecule type" value="Genomic_DNA"/>
</dbReference>
<sequence>MPLASDRLRSGHVLFINQPKPCFVFSRCFRPIIGGITSHLSQRPPILNDSDPLRSVAAFRIETEGIMDDQIHDHVVMNACTRSQAQVRLKVLPAEHRSAVAVGYVLNQHMQVIFDGGLQRCPLLTSKRSALPIDFYVNRFLSDTRLRSGLSGSLVGEGSPLLGQVALCTRNDGSRGKYSHLHGRAPRIIVSLTAGPNIQQSLLSP</sequence>
<accession>M7MUF7</accession>
<reference evidence="1 2" key="1">
    <citation type="journal article" date="2013" name="Genome Announc.">
        <title>Draft Genome Sequence of Arthrobacter gangotriensis Strain Lz1yT, Isolated from a Penguin Rookery Soil Sample Collected in Antarctica, near the Indian Station Dakshin Gangotri.</title>
        <authorList>
            <person name="Shivaji S."/>
            <person name="Ara S."/>
            <person name="Bandi S."/>
            <person name="Singh A."/>
            <person name="Kumar Pinnaka A."/>
        </authorList>
    </citation>
    <scope>NUCLEOTIDE SEQUENCE [LARGE SCALE GENOMIC DNA]</scope>
    <source>
        <strain evidence="1 2">Lz1y</strain>
    </source>
</reference>
<protein>
    <submittedName>
        <fullName evidence="1">Uncharacterized protein</fullName>
    </submittedName>
</protein>
<keyword evidence="2" id="KW-1185">Reference proteome</keyword>
<organism evidence="1 2">
    <name type="scientific">Paeniglutamicibacter gangotriensis Lz1y</name>
    <dbReference type="NCBI Taxonomy" id="1276920"/>
    <lineage>
        <taxon>Bacteria</taxon>
        <taxon>Bacillati</taxon>
        <taxon>Actinomycetota</taxon>
        <taxon>Actinomycetes</taxon>
        <taxon>Micrococcales</taxon>
        <taxon>Micrococcaceae</taxon>
        <taxon>Paeniglutamicibacter</taxon>
    </lineage>
</organism>